<dbReference type="GO" id="GO:0046872">
    <property type="term" value="F:metal ion binding"/>
    <property type="evidence" value="ECO:0007669"/>
    <property type="project" value="TreeGrafter"/>
</dbReference>
<sequence length="96" mass="10616">MPYGDYLLLKENERVEKTKSGIIMLEGADGDYIYAEVVSAGPGLYTTAGVRIPMSVTAGDIVVMHKSYAGDQKKVKIDDNEYLIVRESEIAMIKNK</sequence>
<name>A0A221S4L9_9VIRU</name>
<dbReference type="CDD" id="cd00320">
    <property type="entry name" value="cpn10"/>
    <property type="match status" value="1"/>
</dbReference>
<dbReference type="InterPro" id="IPR011032">
    <property type="entry name" value="GroES-like_sf"/>
</dbReference>
<evidence type="ECO:0000313" key="3">
    <source>
        <dbReference type="EMBL" id="ASN63827.1"/>
    </source>
</evidence>
<accession>A0A221S4L9</accession>
<keyword evidence="2" id="KW-0143">Chaperone</keyword>
<dbReference type="PRINTS" id="PR00297">
    <property type="entry name" value="CHAPERONIN10"/>
</dbReference>
<dbReference type="GO" id="GO:0051082">
    <property type="term" value="F:unfolded protein binding"/>
    <property type="evidence" value="ECO:0007669"/>
    <property type="project" value="TreeGrafter"/>
</dbReference>
<dbReference type="Pfam" id="PF00166">
    <property type="entry name" value="Cpn10"/>
    <property type="match status" value="1"/>
</dbReference>
<dbReference type="PANTHER" id="PTHR10772:SF63">
    <property type="entry name" value="20 KDA CHAPERONIN, CHLOROPLASTIC"/>
    <property type="match status" value="1"/>
</dbReference>
<dbReference type="GO" id="GO:0051087">
    <property type="term" value="F:protein-folding chaperone binding"/>
    <property type="evidence" value="ECO:0007669"/>
    <property type="project" value="TreeGrafter"/>
</dbReference>
<dbReference type="SMART" id="SM00883">
    <property type="entry name" value="Cpn10"/>
    <property type="match status" value="1"/>
</dbReference>
<protein>
    <submittedName>
        <fullName evidence="3">Co-chaperonin GroES</fullName>
    </submittedName>
</protein>
<evidence type="ECO:0000256" key="1">
    <source>
        <dbReference type="ARBA" id="ARBA00006975"/>
    </source>
</evidence>
<comment type="similarity">
    <text evidence="1">Belongs to the GroES chaperonin family.</text>
</comment>
<dbReference type="PANTHER" id="PTHR10772">
    <property type="entry name" value="10 KDA HEAT SHOCK PROTEIN"/>
    <property type="match status" value="1"/>
</dbReference>
<dbReference type="Gene3D" id="2.30.33.40">
    <property type="entry name" value="GroES chaperonin"/>
    <property type="match status" value="1"/>
</dbReference>
<dbReference type="GO" id="GO:0044183">
    <property type="term" value="F:protein folding chaperone"/>
    <property type="evidence" value="ECO:0007669"/>
    <property type="project" value="InterPro"/>
</dbReference>
<dbReference type="GO" id="GO:0005524">
    <property type="term" value="F:ATP binding"/>
    <property type="evidence" value="ECO:0007669"/>
    <property type="project" value="InterPro"/>
</dbReference>
<proteinExistence type="inferred from homology"/>
<gene>
    <name evidence="3" type="primary">groES</name>
</gene>
<dbReference type="InterPro" id="IPR037124">
    <property type="entry name" value="Chaperonin_GroES_sf"/>
</dbReference>
<dbReference type="SUPFAM" id="SSF50129">
    <property type="entry name" value="GroES-like"/>
    <property type="match status" value="1"/>
</dbReference>
<reference evidence="3" key="1">
    <citation type="submission" date="2016-03" db="EMBL/GenBank/DDBJ databases">
        <title>Novel chaperonins are prevalent in the virioplankton and link to viral biology and ecology.</title>
        <authorList>
            <person name="Marine R.L."/>
            <person name="Nasko D.J."/>
            <person name="Polson S.W."/>
            <person name="Wommack K.E."/>
        </authorList>
    </citation>
    <scope>NUCLEOTIDE SEQUENCE</scope>
</reference>
<organism evidence="3">
    <name type="scientific">uncultured virus</name>
    <dbReference type="NCBI Taxonomy" id="340016"/>
    <lineage>
        <taxon>Viruses</taxon>
        <taxon>environmental samples</taxon>
    </lineage>
</organism>
<evidence type="ECO:0000256" key="2">
    <source>
        <dbReference type="ARBA" id="ARBA00023186"/>
    </source>
</evidence>
<dbReference type="EMBL" id="KU971233">
    <property type="protein sequence ID" value="ASN63827.1"/>
    <property type="molecule type" value="Genomic_DNA"/>
</dbReference>
<dbReference type="InterPro" id="IPR020818">
    <property type="entry name" value="Chaperonin_GroES"/>
</dbReference>